<keyword evidence="2" id="KW-1185">Reference proteome</keyword>
<dbReference type="EMBL" id="CP099423">
    <property type="protein sequence ID" value="USW54189.1"/>
    <property type="molecule type" value="Genomic_DNA"/>
</dbReference>
<sequence>MATRLKDATALDDNSDMLQTHLPDSASDIFPFFDLPREMRDLIYIGIECKEINFPAELTQSHYKATIYEYPIISCLQVSKLFQSEYLDSLKGQLRLRLDDVGSAIFTPTLSVNLQHVAKCDMAILASDSSDIEAHSNSLGDITSSINQSCKVSIRLILDYDFHGQDDTSEERAAVARSLVTLVSLCRNSTFQAHHSIDGVEKFPVHAAHPSFAEAPIFEWAAGQGWCSAALDIFGDALRDAQPTASDGKAETN</sequence>
<evidence type="ECO:0000313" key="1">
    <source>
        <dbReference type="EMBL" id="USW54189.1"/>
    </source>
</evidence>
<protein>
    <submittedName>
        <fullName evidence="1">Uncharacterized protein</fullName>
    </submittedName>
</protein>
<gene>
    <name evidence="1" type="ORF">Slin15195_G075080</name>
</gene>
<reference evidence="1" key="1">
    <citation type="submission" date="2022-06" db="EMBL/GenBank/DDBJ databases">
        <title>Complete genome sequences of two strains of the flax pathogen Septoria linicola.</title>
        <authorList>
            <person name="Lapalu N."/>
            <person name="Simon A."/>
            <person name="Demenou B."/>
            <person name="Paumier D."/>
            <person name="Guillot M.-P."/>
            <person name="Gout L."/>
            <person name="Valade R."/>
        </authorList>
    </citation>
    <scope>NUCLEOTIDE SEQUENCE</scope>
    <source>
        <strain evidence="1">SE15195</strain>
    </source>
</reference>
<name>A0A9Q9AT53_9PEZI</name>
<proteinExistence type="predicted"/>
<evidence type="ECO:0000313" key="2">
    <source>
        <dbReference type="Proteomes" id="UP001056384"/>
    </source>
</evidence>
<dbReference type="AlphaFoldDB" id="A0A9Q9AT53"/>
<organism evidence="1 2">
    <name type="scientific">Septoria linicola</name>
    <dbReference type="NCBI Taxonomy" id="215465"/>
    <lineage>
        <taxon>Eukaryota</taxon>
        <taxon>Fungi</taxon>
        <taxon>Dikarya</taxon>
        <taxon>Ascomycota</taxon>
        <taxon>Pezizomycotina</taxon>
        <taxon>Dothideomycetes</taxon>
        <taxon>Dothideomycetidae</taxon>
        <taxon>Mycosphaerellales</taxon>
        <taxon>Mycosphaerellaceae</taxon>
        <taxon>Septoria</taxon>
    </lineage>
</organism>
<accession>A0A9Q9AT53</accession>
<dbReference type="Proteomes" id="UP001056384">
    <property type="component" value="Chromosome 6"/>
</dbReference>